<proteinExistence type="predicted"/>
<keyword evidence="1" id="KW-0812">Transmembrane</keyword>
<feature type="transmembrane region" description="Helical" evidence="1">
    <location>
        <begin position="7"/>
        <end position="33"/>
    </location>
</feature>
<accession>A0A0E9UAU1</accession>
<protein>
    <submittedName>
        <fullName evidence="2">Uncharacterized protein</fullName>
    </submittedName>
</protein>
<dbReference type="AlphaFoldDB" id="A0A0E9UAU1"/>
<reference evidence="2" key="1">
    <citation type="submission" date="2014-11" db="EMBL/GenBank/DDBJ databases">
        <authorList>
            <person name="Amaro Gonzalez C."/>
        </authorList>
    </citation>
    <scope>NUCLEOTIDE SEQUENCE</scope>
</reference>
<reference evidence="2" key="2">
    <citation type="journal article" date="2015" name="Fish Shellfish Immunol.">
        <title>Early steps in the European eel (Anguilla anguilla)-Vibrio vulnificus interaction in the gills: Role of the RtxA13 toxin.</title>
        <authorList>
            <person name="Callol A."/>
            <person name="Pajuelo D."/>
            <person name="Ebbesson L."/>
            <person name="Teles M."/>
            <person name="MacKenzie S."/>
            <person name="Amaro C."/>
        </authorList>
    </citation>
    <scope>NUCLEOTIDE SEQUENCE</scope>
</reference>
<evidence type="ECO:0000313" key="2">
    <source>
        <dbReference type="EMBL" id="JAH62837.1"/>
    </source>
</evidence>
<name>A0A0E9UAU1_ANGAN</name>
<organism evidence="2">
    <name type="scientific">Anguilla anguilla</name>
    <name type="common">European freshwater eel</name>
    <name type="synonym">Muraena anguilla</name>
    <dbReference type="NCBI Taxonomy" id="7936"/>
    <lineage>
        <taxon>Eukaryota</taxon>
        <taxon>Metazoa</taxon>
        <taxon>Chordata</taxon>
        <taxon>Craniata</taxon>
        <taxon>Vertebrata</taxon>
        <taxon>Euteleostomi</taxon>
        <taxon>Actinopterygii</taxon>
        <taxon>Neopterygii</taxon>
        <taxon>Teleostei</taxon>
        <taxon>Anguilliformes</taxon>
        <taxon>Anguillidae</taxon>
        <taxon>Anguilla</taxon>
    </lineage>
</organism>
<feature type="transmembrane region" description="Helical" evidence="1">
    <location>
        <begin position="49"/>
        <end position="68"/>
    </location>
</feature>
<sequence length="69" mass="8269">MMQKVRVLVSAFFCLVWVVSFLLQLSLAVLFLLRYKFVLFYHLYLGGRMFYFMSGCDLLYMVGHLFYYG</sequence>
<keyword evidence="1" id="KW-1133">Transmembrane helix</keyword>
<dbReference type="EMBL" id="GBXM01045740">
    <property type="protein sequence ID" value="JAH62837.1"/>
    <property type="molecule type" value="Transcribed_RNA"/>
</dbReference>
<keyword evidence="1" id="KW-0472">Membrane</keyword>
<evidence type="ECO:0000256" key="1">
    <source>
        <dbReference type="SAM" id="Phobius"/>
    </source>
</evidence>